<name>A0A183G2U7_HELPZ</name>
<protein>
    <submittedName>
        <fullName evidence="3">CCT domain-containing protein</fullName>
    </submittedName>
</protein>
<gene>
    <name evidence="1" type="ORF">HPBE_LOCUS15665</name>
</gene>
<reference evidence="3" key="2">
    <citation type="submission" date="2019-09" db="UniProtKB">
        <authorList>
            <consortium name="WormBaseParasite"/>
        </authorList>
    </citation>
    <scope>IDENTIFICATION</scope>
</reference>
<accession>A0A3P7ZVY2</accession>
<dbReference type="WBParaSite" id="HPBE_0001566601-mRNA-1">
    <property type="protein sequence ID" value="HPBE_0001566601-mRNA-1"/>
    <property type="gene ID" value="HPBE_0001566601"/>
</dbReference>
<evidence type="ECO:0000313" key="3">
    <source>
        <dbReference type="WBParaSite" id="HPBE_0001566601-mRNA-1"/>
    </source>
</evidence>
<evidence type="ECO:0000313" key="2">
    <source>
        <dbReference type="Proteomes" id="UP000050761"/>
    </source>
</evidence>
<dbReference type="EMBL" id="UZAH01028977">
    <property type="protein sequence ID" value="VDP03511.1"/>
    <property type="molecule type" value="Genomic_DNA"/>
</dbReference>
<proteinExistence type="predicted"/>
<dbReference type="AlphaFoldDB" id="A0A183G2U7"/>
<reference evidence="1 2" key="1">
    <citation type="submission" date="2018-11" db="EMBL/GenBank/DDBJ databases">
        <authorList>
            <consortium name="Pathogen Informatics"/>
        </authorList>
    </citation>
    <scope>NUCLEOTIDE SEQUENCE [LARGE SCALE GENOMIC DNA]</scope>
</reference>
<dbReference type="Proteomes" id="UP000050761">
    <property type="component" value="Unassembled WGS sequence"/>
</dbReference>
<evidence type="ECO:0000313" key="1">
    <source>
        <dbReference type="EMBL" id="VDP03511.1"/>
    </source>
</evidence>
<organism evidence="2 3">
    <name type="scientific">Heligmosomoides polygyrus</name>
    <name type="common">Parasitic roundworm</name>
    <dbReference type="NCBI Taxonomy" id="6339"/>
    <lineage>
        <taxon>Eukaryota</taxon>
        <taxon>Metazoa</taxon>
        <taxon>Ecdysozoa</taxon>
        <taxon>Nematoda</taxon>
        <taxon>Chromadorea</taxon>
        <taxon>Rhabditida</taxon>
        <taxon>Rhabditina</taxon>
        <taxon>Rhabditomorpha</taxon>
        <taxon>Strongyloidea</taxon>
        <taxon>Heligmosomidae</taxon>
        <taxon>Heligmosomoides</taxon>
    </lineage>
</organism>
<keyword evidence="2" id="KW-1185">Reference proteome</keyword>
<accession>A0A183G2U7</accession>
<sequence length="361" mass="39674">MVQDFLPNPRGKEERTPTRRSLSVVLLLSTDGLAPLDVEGDCGRSVWSALSAGFLSQSKLQEVVDDNDVQSLLSAPIATTASWVFSEGSGEREATPRGPRFTQLMPVTFGNDAFIDISDDFVDISDHSDALLADAGDPEDSTTIIDILDQRERQLVAPADGVTSISTTTLLPHLTEPSKTQGSTRDEVFTLEASTSQNFHNTDSDDKFLPKPLTDEASFVSRLLSGCDPTTTRPFSTTVVDEVHMASRPSYGKVNDGQVKRRMNGYRKNSGVSSRGSSHWKKEFFKKRLHDGGENRVTSPDAQRAGDDARSLQGWNMEPFRSKADLHRKNGEVCHVVERIFFLFPAARFSGAMLSSFPIPC</sequence>